<evidence type="ECO:0000313" key="6">
    <source>
        <dbReference type="EMBL" id="CAF3692526.1"/>
    </source>
</evidence>
<keyword evidence="2 3" id="KW-0175">Coiled coil</keyword>
<sequence length="217" mass="25477">MSLSSEKYNENEGDEEEEDLEKQNNDEIVQQHNDEEEDDNEEPLDPRIQIELERANAAMSEVNNLETQFDEAQQLFQTLFSNCKQRLAVLSKRLGSCVEKARPYYDACKQVEETQLETQKAAQEFQRSFSVYQVAKETLSLAESKLLTDGKHEFDAAWQEYVNHATMKVMQAELDKTRSERLHQEQSKLYQDAEEQRMMLYRTLRRSISKSKYILMA</sequence>
<dbReference type="EMBL" id="CAJOBC010001675">
    <property type="protein sequence ID" value="CAF3692526.1"/>
    <property type="molecule type" value="Genomic_DNA"/>
</dbReference>
<evidence type="ECO:0008006" key="8">
    <source>
        <dbReference type="Google" id="ProtNLM"/>
    </source>
</evidence>
<feature type="coiled-coil region" evidence="3">
    <location>
        <begin position="48"/>
        <end position="75"/>
    </location>
</feature>
<dbReference type="AlphaFoldDB" id="A0A814AE37"/>
<dbReference type="InterPro" id="IPR007940">
    <property type="entry name" value="SH3BP5"/>
</dbReference>
<dbReference type="EMBL" id="CAJNOQ010001674">
    <property type="protein sequence ID" value="CAF0911413.1"/>
    <property type="molecule type" value="Genomic_DNA"/>
</dbReference>
<name>A0A814AE37_9BILA</name>
<feature type="region of interest" description="Disordered" evidence="4">
    <location>
        <begin position="1"/>
        <end position="43"/>
    </location>
</feature>
<dbReference type="Proteomes" id="UP000681722">
    <property type="component" value="Unassembled WGS sequence"/>
</dbReference>
<dbReference type="GO" id="GO:0004860">
    <property type="term" value="F:protein kinase inhibitor activity"/>
    <property type="evidence" value="ECO:0007669"/>
    <property type="project" value="TreeGrafter"/>
</dbReference>
<evidence type="ECO:0000256" key="3">
    <source>
        <dbReference type="SAM" id="Coils"/>
    </source>
</evidence>
<evidence type="ECO:0000256" key="4">
    <source>
        <dbReference type="SAM" id="MobiDB-lite"/>
    </source>
</evidence>
<dbReference type="GO" id="GO:0005737">
    <property type="term" value="C:cytoplasm"/>
    <property type="evidence" value="ECO:0007669"/>
    <property type="project" value="TreeGrafter"/>
</dbReference>
<evidence type="ECO:0000313" key="5">
    <source>
        <dbReference type="EMBL" id="CAF0911413.1"/>
    </source>
</evidence>
<evidence type="ECO:0000256" key="1">
    <source>
        <dbReference type="ARBA" id="ARBA00007796"/>
    </source>
</evidence>
<keyword evidence="7" id="KW-1185">Reference proteome</keyword>
<dbReference type="Proteomes" id="UP000663829">
    <property type="component" value="Unassembled WGS sequence"/>
</dbReference>
<dbReference type="GO" id="GO:0035556">
    <property type="term" value="P:intracellular signal transduction"/>
    <property type="evidence" value="ECO:0007669"/>
    <property type="project" value="InterPro"/>
</dbReference>
<gene>
    <name evidence="5" type="ORF">GPM918_LOCUS9167</name>
    <name evidence="6" type="ORF">SRO942_LOCUS9173</name>
</gene>
<feature type="compositionally biased region" description="Acidic residues" evidence="4">
    <location>
        <begin position="34"/>
        <end position="43"/>
    </location>
</feature>
<evidence type="ECO:0000256" key="2">
    <source>
        <dbReference type="ARBA" id="ARBA00023054"/>
    </source>
</evidence>
<dbReference type="PANTHER" id="PTHR19423">
    <property type="entry name" value="SH3 DOMAIN-BINDING PROTEIN 5"/>
    <property type="match status" value="1"/>
</dbReference>
<comment type="caution">
    <text evidence="5">The sequence shown here is derived from an EMBL/GenBank/DDBJ whole genome shotgun (WGS) entry which is preliminary data.</text>
</comment>
<organism evidence="5 7">
    <name type="scientific">Didymodactylos carnosus</name>
    <dbReference type="NCBI Taxonomy" id="1234261"/>
    <lineage>
        <taxon>Eukaryota</taxon>
        <taxon>Metazoa</taxon>
        <taxon>Spiralia</taxon>
        <taxon>Gnathifera</taxon>
        <taxon>Rotifera</taxon>
        <taxon>Eurotatoria</taxon>
        <taxon>Bdelloidea</taxon>
        <taxon>Philodinida</taxon>
        <taxon>Philodinidae</taxon>
        <taxon>Didymodactylos</taxon>
    </lineage>
</organism>
<dbReference type="PANTHER" id="PTHR19423:SF1">
    <property type="entry name" value="SH3 DOMAIN-BINDING PROTEIN 5"/>
    <property type="match status" value="1"/>
</dbReference>
<protein>
    <recommendedName>
        <fullName evidence="8">SH3 domain-binding protein 5-like protein</fullName>
    </recommendedName>
</protein>
<comment type="similarity">
    <text evidence="1">Belongs to the SH3BP5 family.</text>
</comment>
<proteinExistence type="inferred from homology"/>
<feature type="compositionally biased region" description="Acidic residues" evidence="4">
    <location>
        <begin position="11"/>
        <end position="20"/>
    </location>
</feature>
<reference evidence="5" key="1">
    <citation type="submission" date="2021-02" db="EMBL/GenBank/DDBJ databases">
        <authorList>
            <person name="Nowell W R."/>
        </authorList>
    </citation>
    <scope>NUCLEOTIDE SEQUENCE</scope>
</reference>
<dbReference type="Pfam" id="PF05276">
    <property type="entry name" value="SH3BP5"/>
    <property type="match status" value="1"/>
</dbReference>
<accession>A0A814AE37</accession>
<evidence type="ECO:0000313" key="7">
    <source>
        <dbReference type="Proteomes" id="UP000663829"/>
    </source>
</evidence>
<dbReference type="OrthoDB" id="446789at2759"/>